<dbReference type="Proteomes" id="UP000548632">
    <property type="component" value="Unassembled WGS sequence"/>
</dbReference>
<accession>A0A839HIH3</accession>
<dbReference type="NCBIfam" id="TIGR01888">
    <property type="entry name" value="cas_cmr3"/>
    <property type="match status" value="1"/>
</dbReference>
<gene>
    <name evidence="1" type="primary">cmr3</name>
    <name evidence="1" type="ORF">HUK38_10615</name>
</gene>
<evidence type="ECO:0000313" key="1">
    <source>
        <dbReference type="EMBL" id="MBB1126677.1"/>
    </source>
</evidence>
<dbReference type="Pfam" id="PF09700">
    <property type="entry name" value="Cas_Cmr3"/>
    <property type="match status" value="1"/>
</dbReference>
<reference evidence="1 2" key="1">
    <citation type="journal article" date="2020" name="Arch. Microbiol.">
        <title>The genome sequence of the giant phototrophic gammaproteobacterium Thiospirillum jenense gives insight into its physiological properties and phylogenetic relationships.</title>
        <authorList>
            <person name="Imhoff J.F."/>
            <person name="Meyer T.E."/>
            <person name="Kyndt J.A."/>
        </authorList>
    </citation>
    <scope>NUCLEOTIDE SEQUENCE [LARGE SCALE GENOMIC DNA]</scope>
    <source>
        <strain evidence="1 2">DSM 216</strain>
    </source>
</reference>
<protein>
    <submittedName>
        <fullName evidence="1">Type III-B CRISPR module-associated protein Cmr3</fullName>
    </submittedName>
</protein>
<dbReference type="RefSeq" id="WP_182584304.1">
    <property type="nucleotide sequence ID" value="NZ_JABVCQ010000023.1"/>
</dbReference>
<dbReference type="InterPro" id="IPR010165">
    <property type="entry name" value="CRISPR-Cmr3_IIIB"/>
</dbReference>
<dbReference type="AlphaFoldDB" id="A0A839HIH3"/>
<dbReference type="EMBL" id="JABVCQ010000023">
    <property type="protein sequence ID" value="MBB1126677.1"/>
    <property type="molecule type" value="Genomic_DNA"/>
</dbReference>
<keyword evidence="2" id="KW-1185">Reference proteome</keyword>
<proteinExistence type="predicted"/>
<comment type="caution">
    <text evidence="1">The sequence shown here is derived from an EMBL/GenBank/DDBJ whole genome shotgun (WGS) entry which is preliminary data.</text>
</comment>
<name>A0A839HIH3_9GAMM</name>
<dbReference type="Gene3D" id="2.60.40.4350">
    <property type="match status" value="1"/>
</dbReference>
<evidence type="ECO:0000313" key="2">
    <source>
        <dbReference type="Proteomes" id="UP000548632"/>
    </source>
</evidence>
<organism evidence="1 2">
    <name type="scientific">Thiospirillum jenense</name>
    <dbReference type="NCBI Taxonomy" id="1653858"/>
    <lineage>
        <taxon>Bacteria</taxon>
        <taxon>Pseudomonadati</taxon>
        <taxon>Pseudomonadota</taxon>
        <taxon>Gammaproteobacteria</taxon>
        <taxon>Chromatiales</taxon>
        <taxon>Chromatiaceae</taxon>
        <taxon>Thiospirillum</taxon>
    </lineage>
</organism>
<dbReference type="CDD" id="cd09748">
    <property type="entry name" value="Cmr3_III-B"/>
    <property type="match status" value="1"/>
</dbReference>
<dbReference type="InterPro" id="IPR019117">
    <property type="entry name" value="CRISPR-assoc_protein_Cmr3"/>
</dbReference>
<dbReference type="Gene3D" id="3.30.70.2940">
    <property type="match status" value="1"/>
</dbReference>
<sequence length="375" mass="41580">MNNAIQHWQFNPLDTWFFREARGFDTSGSNELSSLFPPPARTIAGAIRTLIGEQQGVDWHRFAKSDQYAELKQIIGIGDDLGSLKLIGPYPVWNNKRLYPAPLHLLAKDKDYRFLEPGDAVDCDLGKVQLPRIKDIGQPLAGAKPLEHYWLTAADLQKALKQKSPDSVFKAKDLYAEEPRLGIARNNQQRTGIDGLLYQTRHLRPSVELAIGVGVMGIPDSWQLQQGIVRLGGEGRASTVEVNKMAMPSIASLELSKLSGNHLLLMLLTHADFGRDWFPPGFKPIEHNGICKWQGTINSVELTIECAVIGKVVREGGWDLVKQQPRPVKSLIPAGSVYFCTIKNPNARTAVEQLHGHHIGNEIALGRGELVVGTW</sequence>